<feature type="transmembrane region" description="Helical" evidence="2">
    <location>
        <begin position="90"/>
        <end position="109"/>
    </location>
</feature>
<sequence>MRDILTKLLAFALGGLILYTSAVGPFESLMQRALFLALVLLLGLTIYPLGKNTRWRSIGIVVDTALAAGVIVSCGYVAMHHERILTELPWATPGDMFLTGILLVTILDLSRRAIGVIFPLMVIAGLAYAFLGSMIPGPLGHRGFGLAFVTETIYLGDLGVWGMLVGVAATTIAAFVLFGCMLLHTGGGQAFMDLALRVSGRSPGGAAKVATVASGLFGMVSGSAVANVATTGNFTIPMMKRLNYPAPFAAGVEAVASTGGQIAPPILGAAAFIMAEILGESYVRIALAALLPALLFYLGVFLTIHMVARRRQLRVVPAEDMPSWTNVLRPARIVPILAALGGLFYGVLTGRSIQTAAFFGIVMTVVSYTLFALLAGTGPREILSRLLDGVTDAGTGMVIIGVLLAGAQILVAMIGMTGIGVTLAGLIVDVGGQSLPLVALIVGGVCLVLGMGIPTTAAYVLVASVLAPALTQIGVEPLVAHLFVFYFATLSVITPPVCVAVFVASGIAQTNWLPAALEAVRLAAAIYVIPFLLLIYPALAGFGSWWAIVLAACQGVMFVIAFSALMSRVSITGRPLADIAALTIAVALALTPGWLSTAAAFAVLAGLYVYHHRHAPHAPDNSAGCQGARTGESSP</sequence>
<evidence type="ECO:0000259" key="3">
    <source>
        <dbReference type="Pfam" id="PF06808"/>
    </source>
</evidence>
<feature type="transmembrane region" description="Helical" evidence="2">
    <location>
        <begin position="519"/>
        <end position="539"/>
    </location>
</feature>
<comment type="caution">
    <text evidence="4">The sequence shown here is derived from an EMBL/GenBank/DDBJ whole genome shotgun (WGS) entry which is preliminary data.</text>
</comment>
<feature type="transmembrane region" description="Helical" evidence="2">
    <location>
        <begin position="482"/>
        <end position="507"/>
    </location>
</feature>
<feature type="transmembrane region" description="Helical" evidence="2">
    <location>
        <begin position="248"/>
        <end position="273"/>
    </location>
</feature>
<keyword evidence="1" id="KW-1003">Cell membrane</keyword>
<feature type="transmembrane region" description="Helical" evidence="2">
    <location>
        <begin position="579"/>
        <end position="610"/>
    </location>
</feature>
<feature type="transmembrane region" description="Helical" evidence="2">
    <location>
        <begin position="355"/>
        <end position="375"/>
    </location>
</feature>
<feature type="transmembrane region" description="Helical" evidence="2">
    <location>
        <begin position="435"/>
        <end position="462"/>
    </location>
</feature>
<feature type="transmembrane region" description="Helical" evidence="2">
    <location>
        <begin position="327"/>
        <end position="348"/>
    </location>
</feature>
<keyword evidence="2" id="KW-0472">Membrane</keyword>
<dbReference type="InterPro" id="IPR011853">
    <property type="entry name" value="TRAP_DctM-Dct_fused"/>
</dbReference>
<dbReference type="InterPro" id="IPR010656">
    <property type="entry name" value="DctM"/>
</dbReference>
<dbReference type="Pfam" id="PF06808">
    <property type="entry name" value="DctM"/>
    <property type="match status" value="1"/>
</dbReference>
<dbReference type="PANTHER" id="PTHR43849:SF2">
    <property type="entry name" value="BLL3936 PROTEIN"/>
    <property type="match status" value="1"/>
</dbReference>
<feature type="transmembrane region" description="Helical" evidence="2">
    <location>
        <begin position="32"/>
        <end position="50"/>
    </location>
</feature>
<gene>
    <name evidence="4" type="ORF">ACFOSU_06670</name>
</gene>
<organism evidence="4 5">
    <name type="scientific">Salinisphaera aquimarina</name>
    <dbReference type="NCBI Taxonomy" id="2094031"/>
    <lineage>
        <taxon>Bacteria</taxon>
        <taxon>Pseudomonadati</taxon>
        <taxon>Pseudomonadota</taxon>
        <taxon>Gammaproteobacteria</taxon>
        <taxon>Salinisphaerales</taxon>
        <taxon>Salinisphaeraceae</taxon>
        <taxon>Salinisphaera</taxon>
    </lineage>
</organism>
<dbReference type="RefSeq" id="WP_380687725.1">
    <property type="nucleotide sequence ID" value="NZ_JBHRSS010000003.1"/>
</dbReference>
<evidence type="ECO:0000256" key="1">
    <source>
        <dbReference type="RuleBase" id="RU369079"/>
    </source>
</evidence>
<feature type="transmembrane region" description="Helical" evidence="2">
    <location>
        <begin position="205"/>
        <end position="228"/>
    </location>
</feature>
<keyword evidence="2" id="KW-0812">Transmembrane</keyword>
<dbReference type="PANTHER" id="PTHR43849">
    <property type="entry name" value="BLL3936 PROTEIN"/>
    <property type="match status" value="1"/>
</dbReference>
<keyword evidence="2" id="KW-1133">Transmembrane helix</keyword>
<feature type="transmembrane region" description="Helical" evidence="2">
    <location>
        <begin position="545"/>
        <end position="567"/>
    </location>
</feature>
<feature type="domain" description="TRAP C4-dicarboxylate transport system permease DctM subunit" evidence="3">
    <location>
        <begin position="104"/>
        <end position="543"/>
    </location>
</feature>
<dbReference type="NCBIfam" id="TIGR02123">
    <property type="entry name" value="TRAP_fused"/>
    <property type="match status" value="1"/>
</dbReference>
<keyword evidence="5" id="KW-1185">Reference proteome</keyword>
<keyword evidence="1" id="KW-0997">Cell inner membrane</keyword>
<feature type="transmembrane region" description="Helical" evidence="2">
    <location>
        <begin position="285"/>
        <end position="307"/>
    </location>
</feature>
<evidence type="ECO:0000313" key="5">
    <source>
        <dbReference type="Proteomes" id="UP001595462"/>
    </source>
</evidence>
<name>A0ABV7ENU6_9GAMM</name>
<protein>
    <submittedName>
        <fullName evidence="4">TRAP transporter permease</fullName>
    </submittedName>
</protein>
<accession>A0ABV7ENU6</accession>
<dbReference type="EMBL" id="JBHRSS010000003">
    <property type="protein sequence ID" value="MFC3103571.1"/>
    <property type="molecule type" value="Genomic_DNA"/>
</dbReference>
<comment type="subcellular location">
    <subcellularLocation>
        <location evidence="1">Cell inner membrane</location>
        <topology evidence="1">Multi-pass membrane protein</topology>
    </subcellularLocation>
</comment>
<evidence type="ECO:0000313" key="4">
    <source>
        <dbReference type="EMBL" id="MFC3103571.1"/>
    </source>
</evidence>
<feature type="transmembrane region" description="Helical" evidence="2">
    <location>
        <begin position="116"/>
        <end position="139"/>
    </location>
</feature>
<feature type="transmembrane region" description="Helical" evidence="2">
    <location>
        <begin position="395"/>
        <end position="428"/>
    </location>
</feature>
<dbReference type="Proteomes" id="UP001595462">
    <property type="component" value="Unassembled WGS sequence"/>
</dbReference>
<feature type="transmembrane region" description="Helical" evidence="2">
    <location>
        <begin position="159"/>
        <end position="184"/>
    </location>
</feature>
<comment type="function">
    <text evidence="1">Part of the tripartite ATP-independent periplasmic (TRAP) transport system.</text>
</comment>
<keyword evidence="1" id="KW-0813">Transport</keyword>
<reference evidence="5" key="1">
    <citation type="journal article" date="2019" name="Int. J. Syst. Evol. Microbiol.">
        <title>The Global Catalogue of Microorganisms (GCM) 10K type strain sequencing project: providing services to taxonomists for standard genome sequencing and annotation.</title>
        <authorList>
            <consortium name="The Broad Institute Genomics Platform"/>
            <consortium name="The Broad Institute Genome Sequencing Center for Infectious Disease"/>
            <person name="Wu L."/>
            <person name="Ma J."/>
        </authorList>
    </citation>
    <scope>NUCLEOTIDE SEQUENCE [LARGE SCALE GENOMIC DNA]</scope>
    <source>
        <strain evidence="5">KCTC 52640</strain>
    </source>
</reference>
<feature type="transmembrane region" description="Helical" evidence="2">
    <location>
        <begin position="57"/>
        <end position="78"/>
    </location>
</feature>
<evidence type="ECO:0000256" key="2">
    <source>
        <dbReference type="SAM" id="Phobius"/>
    </source>
</evidence>
<proteinExistence type="predicted"/>